<reference evidence="13 14" key="1">
    <citation type="submission" date="2011-05" db="EMBL/GenBank/DDBJ databases">
        <title>Whole genome sequence of Microlunatus phosphovorus NM-1.</title>
        <authorList>
            <person name="Hosoyama A."/>
            <person name="Sasaki K."/>
            <person name="Harada T."/>
            <person name="Igarashi R."/>
            <person name="Kawakoshi A."/>
            <person name="Sasagawa M."/>
            <person name="Fukada J."/>
            <person name="Nakamura S."/>
            <person name="Katano Y."/>
            <person name="Hanada S."/>
            <person name="Kamagata Y."/>
            <person name="Nakamura N."/>
            <person name="Yamazaki S."/>
            <person name="Fujita N."/>
        </authorList>
    </citation>
    <scope>NUCLEOTIDE SEQUENCE [LARGE SCALE GENOMIC DNA]</scope>
    <source>
        <strain evidence="14">ATCC 700054 / DSM 10555 / JCM 9379 / NBRC 101784 / NCIMB 13414 / VKM Ac-1990 / NM-1</strain>
    </source>
</reference>
<feature type="binding site" evidence="9">
    <location>
        <position position="51"/>
    </location>
    <ligand>
        <name>FAD</name>
        <dbReference type="ChEBI" id="CHEBI:57692"/>
    </ligand>
</feature>
<dbReference type="RefSeq" id="WP_013864486.1">
    <property type="nucleotide sequence ID" value="NC_015635.1"/>
</dbReference>
<dbReference type="Proteomes" id="UP000007947">
    <property type="component" value="Chromosome"/>
</dbReference>
<evidence type="ECO:0000256" key="3">
    <source>
        <dbReference type="ARBA" id="ARBA00013223"/>
    </source>
</evidence>
<dbReference type="KEGG" id="mph:MLP_36230"/>
<comment type="similarity">
    <text evidence="2">Belongs to the ferredoxin--NADP reductase type 1 family.</text>
</comment>
<dbReference type="SUPFAM" id="SSF51971">
    <property type="entry name" value="Nucleotide-binding domain"/>
    <property type="match status" value="1"/>
</dbReference>
<evidence type="ECO:0000313" key="14">
    <source>
        <dbReference type="Proteomes" id="UP000007947"/>
    </source>
</evidence>
<evidence type="ECO:0000256" key="1">
    <source>
        <dbReference type="ARBA" id="ARBA00001974"/>
    </source>
</evidence>
<dbReference type="InterPro" id="IPR023753">
    <property type="entry name" value="FAD/NAD-binding_dom"/>
</dbReference>
<dbReference type="EC" id="1.18.1.2" evidence="3"/>
<sequence>MPEDRADLQPLAVAIIGAGPSGIYAAEALTHQLDVPVDVTVIDRLPVPFGLVRYGVAPDHPSIRSVRNTLERTLEKPGVRFYGNVSIGADLTVDELRDSVDAVIYAFGAGSDKRLDIPGEDLYGSVAAAEFVSWYCGHPDVHPDTGGAVLGATEDGDEGSVGEGRTGEGRPNRLEAEHFAQLVATTREAVVVGVGNVALDVARILTKRTGELDATDMADEVLDSLGRTTVCDVHVLGRRGPAHTAFTTKELRELGQLPDVDLLVDPLDLVLDETSLAVVASDKVAARNLVVLREWADRPVGQASRRVHLHFWTRPVRLIGTERVSGVEVERTALAADGSVVGRGEPRVIPAQLVVRSVGYRGEPLPGVPHDARTGRVPHAEGRVIRDGEFSPDEYVTGWVKRGPTGVIGTNKSDAVETVTSLLHDVSDGALLPQGRVGLLAKLFAERGIEPVGIDGWHRIDAAELELGQSHGRVRTTLAHRSDLLAAAESVD</sequence>
<feature type="binding site" evidence="10">
    <location>
        <begin position="238"/>
        <end position="239"/>
    </location>
    <ligand>
        <name>NADP(+)</name>
        <dbReference type="ChEBI" id="CHEBI:58349"/>
    </ligand>
</feature>
<keyword evidence="14" id="KW-1185">Reference proteome</keyword>
<feature type="binding site" evidence="10">
    <location>
        <position position="406"/>
    </location>
    <ligand>
        <name>NADP(+)</name>
        <dbReference type="ChEBI" id="CHEBI:58349"/>
    </ligand>
</feature>
<dbReference type="InterPro" id="IPR021163">
    <property type="entry name" value="Ferredox_Rdtase_adrenod"/>
</dbReference>
<feature type="binding site" evidence="10">
    <location>
        <position position="250"/>
    </location>
    <ligand>
        <name>NADP(+)</name>
        <dbReference type="ChEBI" id="CHEBI:58349"/>
    </ligand>
</feature>
<evidence type="ECO:0000256" key="9">
    <source>
        <dbReference type="PIRSR" id="PIRSR000362-1"/>
    </source>
</evidence>
<evidence type="ECO:0000256" key="2">
    <source>
        <dbReference type="ARBA" id="ARBA00008312"/>
    </source>
</evidence>
<evidence type="ECO:0000256" key="8">
    <source>
        <dbReference type="ARBA" id="ARBA00047776"/>
    </source>
</evidence>
<keyword evidence="5 9" id="KW-0274">FAD</keyword>
<feature type="region of interest" description="Disordered" evidence="11">
    <location>
        <begin position="152"/>
        <end position="171"/>
    </location>
</feature>
<evidence type="ECO:0000256" key="5">
    <source>
        <dbReference type="ARBA" id="ARBA00022827"/>
    </source>
</evidence>
<evidence type="ECO:0000256" key="4">
    <source>
        <dbReference type="ARBA" id="ARBA00022630"/>
    </source>
</evidence>
<dbReference type="Gene3D" id="3.50.50.60">
    <property type="entry name" value="FAD/NAD(P)-binding domain"/>
    <property type="match status" value="1"/>
</dbReference>
<feature type="binding site" evidence="9">
    <location>
        <position position="21"/>
    </location>
    <ligand>
        <name>FAD</name>
        <dbReference type="ChEBI" id="CHEBI:57692"/>
    </ligand>
</feature>
<dbReference type="STRING" id="1032480.MLP_36230"/>
<name>F5XNZ7_MICPN</name>
<proteinExistence type="inferred from homology"/>
<organism evidence="13 14">
    <name type="scientific">Microlunatus phosphovorus (strain ATCC 700054 / DSM 10555 / JCM 9379 / NBRC 101784 / NCIMB 13414 / VKM Ac-1990 / NM-1)</name>
    <dbReference type="NCBI Taxonomy" id="1032480"/>
    <lineage>
        <taxon>Bacteria</taxon>
        <taxon>Bacillati</taxon>
        <taxon>Actinomycetota</taxon>
        <taxon>Actinomycetes</taxon>
        <taxon>Propionibacteriales</taxon>
        <taxon>Propionibacteriaceae</taxon>
        <taxon>Microlunatus</taxon>
    </lineage>
</organism>
<dbReference type="InterPro" id="IPR036188">
    <property type="entry name" value="FAD/NAD-bd_sf"/>
</dbReference>
<evidence type="ECO:0000259" key="12">
    <source>
        <dbReference type="Pfam" id="PF07992"/>
    </source>
</evidence>
<dbReference type="InterPro" id="IPR055275">
    <property type="entry name" value="Ferredox_Rdtase"/>
</dbReference>
<dbReference type="PIRSF" id="PIRSF000362">
    <property type="entry name" value="FNR"/>
    <property type="match status" value="1"/>
</dbReference>
<dbReference type="Pfam" id="PF07992">
    <property type="entry name" value="Pyr_redox_2"/>
    <property type="match status" value="1"/>
</dbReference>
<dbReference type="PANTHER" id="PTHR48467:SF1">
    <property type="entry name" value="GLUTAMATE SYNTHASE 1 [NADH], CHLOROPLASTIC-LIKE"/>
    <property type="match status" value="1"/>
</dbReference>
<protein>
    <recommendedName>
        <fullName evidence="3">ferredoxin--NADP(+) reductase</fullName>
        <ecNumber evidence="3">1.18.1.2</ecNumber>
    </recommendedName>
</protein>
<dbReference type="EMBL" id="AP012204">
    <property type="protein sequence ID" value="BAK36637.1"/>
    <property type="molecule type" value="Genomic_DNA"/>
</dbReference>
<dbReference type="HOGENOM" id="CLU_024722_4_0_11"/>
<keyword evidence="4" id="KW-0285">Flavoprotein</keyword>
<keyword evidence="7 13" id="KW-0560">Oxidoreductase</keyword>
<evidence type="ECO:0000256" key="10">
    <source>
        <dbReference type="PIRSR" id="PIRSR000362-2"/>
    </source>
</evidence>
<feature type="domain" description="FAD/NAD(P)-binding" evidence="12">
    <location>
        <begin position="13"/>
        <end position="222"/>
    </location>
</feature>
<comment type="catalytic activity">
    <reaction evidence="8">
        <text>2 reduced [2Fe-2S]-[ferredoxin] + NADP(+) + H(+) = 2 oxidized [2Fe-2S]-[ferredoxin] + NADPH</text>
        <dbReference type="Rhea" id="RHEA:20125"/>
        <dbReference type="Rhea" id="RHEA-COMP:10000"/>
        <dbReference type="Rhea" id="RHEA-COMP:10001"/>
        <dbReference type="ChEBI" id="CHEBI:15378"/>
        <dbReference type="ChEBI" id="CHEBI:33737"/>
        <dbReference type="ChEBI" id="CHEBI:33738"/>
        <dbReference type="ChEBI" id="CHEBI:57783"/>
        <dbReference type="ChEBI" id="CHEBI:58349"/>
        <dbReference type="EC" id="1.18.1.2"/>
    </reaction>
</comment>
<accession>F5XNZ7</accession>
<evidence type="ECO:0000256" key="7">
    <source>
        <dbReference type="ARBA" id="ARBA00023002"/>
    </source>
</evidence>
<evidence type="ECO:0000256" key="11">
    <source>
        <dbReference type="SAM" id="MobiDB-lite"/>
    </source>
</evidence>
<gene>
    <name evidence="13" type="ordered locus">MLP_36230</name>
</gene>
<comment type="cofactor">
    <cofactor evidence="1 9">
        <name>FAD</name>
        <dbReference type="ChEBI" id="CHEBI:57692"/>
    </cofactor>
</comment>
<feature type="binding site" evidence="9">
    <location>
        <position position="399"/>
    </location>
    <ligand>
        <name>FAD</name>
        <dbReference type="ChEBI" id="CHEBI:57692"/>
    </ligand>
</feature>
<keyword evidence="6 10" id="KW-0521">NADP</keyword>
<dbReference type="AlphaFoldDB" id="F5XNZ7"/>
<dbReference type="GO" id="GO:0004324">
    <property type="term" value="F:ferredoxin-NADP+ reductase activity"/>
    <property type="evidence" value="ECO:0007669"/>
    <property type="project" value="UniProtKB-EC"/>
</dbReference>
<evidence type="ECO:0000256" key="6">
    <source>
        <dbReference type="ARBA" id="ARBA00022857"/>
    </source>
</evidence>
<dbReference type="Gene3D" id="3.40.50.720">
    <property type="entry name" value="NAD(P)-binding Rossmann-like Domain"/>
    <property type="match status" value="1"/>
</dbReference>
<dbReference type="eggNOG" id="COG0493">
    <property type="taxonomic scope" value="Bacteria"/>
</dbReference>
<feature type="binding site" evidence="9">
    <location>
        <begin position="406"/>
        <end position="408"/>
    </location>
    <ligand>
        <name>FAD</name>
        <dbReference type="ChEBI" id="CHEBI:57692"/>
    </ligand>
</feature>
<feature type="binding site" evidence="9">
    <location>
        <position position="87"/>
    </location>
    <ligand>
        <name>FAD</name>
        <dbReference type="ChEBI" id="CHEBI:57692"/>
    </ligand>
</feature>
<dbReference type="PRINTS" id="PR00419">
    <property type="entry name" value="ADXRDTASE"/>
</dbReference>
<dbReference type="PANTHER" id="PTHR48467">
    <property type="entry name" value="GLUTAMATE SYNTHASE 1 [NADH], CHLOROPLASTIC-LIKE"/>
    <property type="match status" value="1"/>
</dbReference>
<evidence type="ECO:0000313" key="13">
    <source>
        <dbReference type="EMBL" id="BAK36637.1"/>
    </source>
</evidence>